<proteinExistence type="inferred from homology"/>
<evidence type="ECO:0000313" key="4">
    <source>
        <dbReference type="EMBL" id="MBK1814869.1"/>
    </source>
</evidence>
<dbReference type="Proteomes" id="UP000600139">
    <property type="component" value="Unassembled WGS sequence"/>
</dbReference>
<dbReference type="PANTHER" id="PTHR42760:SF133">
    <property type="entry name" value="3-OXOACYL-[ACYL-CARRIER-PROTEIN] REDUCTASE"/>
    <property type="match status" value="1"/>
</dbReference>
<comment type="similarity">
    <text evidence="1">Belongs to the short-chain dehydrogenases/reductases (SDR) family.</text>
</comment>
<dbReference type="InterPro" id="IPR036291">
    <property type="entry name" value="NAD(P)-bd_dom_sf"/>
</dbReference>
<evidence type="ECO:0000313" key="5">
    <source>
        <dbReference type="Proteomes" id="UP000600139"/>
    </source>
</evidence>
<dbReference type="GO" id="GO:0016616">
    <property type="term" value="F:oxidoreductase activity, acting on the CH-OH group of donors, NAD or NADP as acceptor"/>
    <property type="evidence" value="ECO:0007669"/>
    <property type="project" value="TreeGrafter"/>
</dbReference>
<sequence>MKQLVITGGSGGLGNAILSEFPESAWKIFAPPRDELDVGDPEAIRRILTARTADLFIHSAGIIRDAPLLRQDENAWDEVMAVNYQGAADCAAALLPAMIRRGAGHLVFISSYSALHPPVGQVAYATAKAALLGLVNSLARENGRHGIRVNAILPGFLETRMTRAVTDRRKSAILEDHVLGCFNTPGAVAKFIRHLHDDLPAVSGQIFQLDSRVS</sequence>
<dbReference type="InterPro" id="IPR020904">
    <property type="entry name" value="Sc_DH/Rdtase_CS"/>
</dbReference>
<dbReference type="PRINTS" id="PR00081">
    <property type="entry name" value="GDHRDH"/>
</dbReference>
<dbReference type="PRINTS" id="PR00080">
    <property type="entry name" value="SDRFAMILY"/>
</dbReference>
<keyword evidence="2" id="KW-0560">Oxidoreductase</keyword>
<dbReference type="SUPFAM" id="SSF51735">
    <property type="entry name" value="NAD(P)-binding Rossmann-fold domains"/>
    <property type="match status" value="1"/>
</dbReference>
<name>A0A934VAZ5_9BACT</name>
<comment type="caution">
    <text evidence="4">The sequence shown here is derived from an EMBL/GenBank/DDBJ whole genome shotgun (WGS) entry which is preliminary data.</text>
</comment>
<accession>A0A934VAZ5</accession>
<dbReference type="Pfam" id="PF13561">
    <property type="entry name" value="adh_short_C2"/>
    <property type="match status" value="1"/>
</dbReference>
<dbReference type="RefSeq" id="WP_200349817.1">
    <property type="nucleotide sequence ID" value="NZ_BAABHZ010000010.1"/>
</dbReference>
<organism evidence="4 5">
    <name type="scientific">Luteolibacter yonseiensis</name>
    <dbReference type="NCBI Taxonomy" id="1144680"/>
    <lineage>
        <taxon>Bacteria</taxon>
        <taxon>Pseudomonadati</taxon>
        <taxon>Verrucomicrobiota</taxon>
        <taxon>Verrucomicrobiia</taxon>
        <taxon>Verrucomicrobiales</taxon>
        <taxon>Verrucomicrobiaceae</taxon>
        <taxon>Luteolibacter</taxon>
    </lineage>
</organism>
<dbReference type="Gene3D" id="3.40.50.720">
    <property type="entry name" value="NAD(P)-binding Rossmann-like Domain"/>
    <property type="match status" value="1"/>
</dbReference>
<gene>
    <name evidence="4" type="ORF">JIN84_04535</name>
</gene>
<dbReference type="AlphaFoldDB" id="A0A934VAZ5"/>
<evidence type="ECO:0000256" key="1">
    <source>
        <dbReference type="ARBA" id="ARBA00006484"/>
    </source>
</evidence>
<dbReference type="PANTHER" id="PTHR42760">
    <property type="entry name" value="SHORT-CHAIN DEHYDROGENASES/REDUCTASES FAMILY MEMBER"/>
    <property type="match status" value="1"/>
</dbReference>
<dbReference type="SMART" id="SM00822">
    <property type="entry name" value="PKS_KR"/>
    <property type="match status" value="1"/>
</dbReference>
<protein>
    <submittedName>
        <fullName evidence="4">SDR family NAD(P)-dependent oxidoreductase</fullName>
    </submittedName>
</protein>
<dbReference type="PROSITE" id="PS00061">
    <property type="entry name" value="ADH_SHORT"/>
    <property type="match status" value="1"/>
</dbReference>
<evidence type="ECO:0000259" key="3">
    <source>
        <dbReference type="SMART" id="SM00822"/>
    </source>
</evidence>
<dbReference type="EMBL" id="JAENIK010000004">
    <property type="protein sequence ID" value="MBK1814869.1"/>
    <property type="molecule type" value="Genomic_DNA"/>
</dbReference>
<reference evidence="4" key="1">
    <citation type="submission" date="2021-01" db="EMBL/GenBank/DDBJ databases">
        <title>Modified the classification status of verrucomicrobia.</title>
        <authorList>
            <person name="Feng X."/>
        </authorList>
    </citation>
    <scope>NUCLEOTIDE SEQUENCE</scope>
    <source>
        <strain evidence="4">JCM 18052</strain>
    </source>
</reference>
<feature type="domain" description="Ketoreductase" evidence="3">
    <location>
        <begin position="2"/>
        <end position="155"/>
    </location>
</feature>
<keyword evidence="5" id="KW-1185">Reference proteome</keyword>
<evidence type="ECO:0000256" key="2">
    <source>
        <dbReference type="ARBA" id="ARBA00023002"/>
    </source>
</evidence>
<dbReference type="InterPro" id="IPR002347">
    <property type="entry name" value="SDR_fam"/>
</dbReference>
<dbReference type="InterPro" id="IPR057326">
    <property type="entry name" value="KR_dom"/>
</dbReference>